<protein>
    <recommendedName>
        <fullName evidence="1">Reverse transcriptase domain-containing protein</fullName>
    </recommendedName>
</protein>
<dbReference type="Proteomes" id="UP000572268">
    <property type="component" value="Unassembled WGS sequence"/>
</dbReference>
<reference evidence="2 3" key="1">
    <citation type="submission" date="2020-04" db="EMBL/GenBank/DDBJ databases">
        <title>Perkinsus olseni comparative genomics.</title>
        <authorList>
            <person name="Bogema D.R."/>
        </authorList>
    </citation>
    <scope>NUCLEOTIDE SEQUENCE [LARGE SCALE GENOMIC DNA]</scope>
    <source>
        <strain evidence="2">ATCC PRA-31</strain>
    </source>
</reference>
<feature type="domain" description="Reverse transcriptase" evidence="1">
    <location>
        <begin position="86"/>
        <end position="312"/>
    </location>
</feature>
<evidence type="ECO:0000313" key="2">
    <source>
        <dbReference type="EMBL" id="KAF4648807.1"/>
    </source>
</evidence>
<dbReference type="PROSITE" id="PS50878">
    <property type="entry name" value="RT_POL"/>
    <property type="match status" value="1"/>
</dbReference>
<dbReference type="InterPro" id="IPR000477">
    <property type="entry name" value="RT_dom"/>
</dbReference>
<name>A0A7J6KNY3_PEROL</name>
<dbReference type="AlphaFoldDB" id="A0A7J6KNY3"/>
<dbReference type="Gene3D" id="3.30.70.270">
    <property type="match status" value="1"/>
</dbReference>
<dbReference type="InterPro" id="IPR043502">
    <property type="entry name" value="DNA/RNA_pol_sf"/>
</dbReference>
<feature type="non-terminal residue" evidence="2">
    <location>
        <position position="1"/>
    </location>
</feature>
<organism evidence="2 3">
    <name type="scientific">Perkinsus olseni</name>
    <name type="common">Perkinsus atlanticus</name>
    <dbReference type="NCBI Taxonomy" id="32597"/>
    <lineage>
        <taxon>Eukaryota</taxon>
        <taxon>Sar</taxon>
        <taxon>Alveolata</taxon>
        <taxon>Perkinsozoa</taxon>
        <taxon>Perkinsea</taxon>
        <taxon>Perkinsida</taxon>
        <taxon>Perkinsidae</taxon>
        <taxon>Perkinsus</taxon>
    </lineage>
</organism>
<feature type="non-terminal residue" evidence="2">
    <location>
        <position position="509"/>
    </location>
</feature>
<accession>A0A7J6KNY3</accession>
<evidence type="ECO:0000259" key="1">
    <source>
        <dbReference type="PROSITE" id="PS50878"/>
    </source>
</evidence>
<dbReference type="InterPro" id="IPR043128">
    <property type="entry name" value="Rev_trsase/Diguanyl_cyclase"/>
</dbReference>
<evidence type="ECO:0000313" key="3">
    <source>
        <dbReference type="Proteomes" id="UP000572268"/>
    </source>
</evidence>
<dbReference type="EMBL" id="JABANN010001788">
    <property type="protein sequence ID" value="KAF4648807.1"/>
    <property type="molecule type" value="Genomic_DNA"/>
</dbReference>
<gene>
    <name evidence="2" type="ORF">FOL46_002443</name>
</gene>
<dbReference type="SUPFAM" id="SSF56672">
    <property type="entry name" value="DNA/RNA polymerases"/>
    <property type="match status" value="1"/>
</dbReference>
<sequence>DSMPSTAYATTDSTIQGLLTPCAEPAATCHRASTDVQPLISIVQDGPIKRLRCDIDPVGNVTVWPYRTAQRKRTRVDDSDLPIVCKPILIDKLDRADGKSQLRTVPVSDTELSSRYRLVIDTRPLNSLQLTFDDSGNFMFVPGGEILKDSKQRDEFSYKQHQRTANNLLKGVPSANLGFWFKLDLRDAFGLIAVDYPLQKLFGTTSICPRTGISVRWALTSLPQRWRWSSLAFQVGLTTLLDTTIFPKLAAEGIAATVLHVQDDILVSSHTVLDGEKALKVLTDVIVDHGFIINPQKFQPPARSTTFCGPLLHGQTNRPLPDKREITEATFNTAFNDFLNGKAPSKRRDHRRPKQTTEALRQNSLSWLRSWTGVFNFLSGHLLPNAISALQVLNQAIKHYQDDSTTTEFLETLTTAISDAFKLLLRAYLAGTLPYANHYSYGAIIFKVFEVPGDANEFSSYSKAVFNCIPNLGEIFDLPEDRVAIPPLRVLGKRFSKVESSRSSTWRER</sequence>
<proteinExistence type="predicted"/>
<comment type="caution">
    <text evidence="2">The sequence shown here is derived from an EMBL/GenBank/DDBJ whole genome shotgun (WGS) entry which is preliminary data.</text>
</comment>